<dbReference type="EMBL" id="ML994657">
    <property type="protein sequence ID" value="KAF2180516.1"/>
    <property type="molecule type" value="Genomic_DNA"/>
</dbReference>
<reference evidence="3" key="1">
    <citation type="journal article" date="2020" name="Stud. Mycol.">
        <title>101 Dothideomycetes genomes: a test case for predicting lifestyles and emergence of pathogens.</title>
        <authorList>
            <person name="Haridas S."/>
            <person name="Albert R."/>
            <person name="Binder M."/>
            <person name="Bloem J."/>
            <person name="Labutti K."/>
            <person name="Salamov A."/>
            <person name="Andreopoulos B."/>
            <person name="Baker S."/>
            <person name="Barry K."/>
            <person name="Bills G."/>
            <person name="Bluhm B."/>
            <person name="Cannon C."/>
            <person name="Castanera R."/>
            <person name="Culley D."/>
            <person name="Daum C."/>
            <person name="Ezra D."/>
            <person name="Gonzalez J."/>
            <person name="Henrissat B."/>
            <person name="Kuo A."/>
            <person name="Liang C."/>
            <person name="Lipzen A."/>
            <person name="Lutzoni F."/>
            <person name="Magnuson J."/>
            <person name="Mondo S."/>
            <person name="Nolan M."/>
            <person name="Ohm R."/>
            <person name="Pangilinan J."/>
            <person name="Park H.-J."/>
            <person name="Ramirez L."/>
            <person name="Alfaro M."/>
            <person name="Sun H."/>
            <person name="Tritt A."/>
            <person name="Yoshinaga Y."/>
            <person name="Zwiers L.-H."/>
            <person name="Turgeon B."/>
            <person name="Goodwin S."/>
            <person name="Spatafora J."/>
            <person name="Crous P."/>
            <person name="Grigoriev I."/>
        </authorList>
    </citation>
    <scope>NUCLEOTIDE SEQUENCE</scope>
    <source>
        <strain evidence="3">CBS 207.26</strain>
    </source>
</reference>
<protein>
    <recommendedName>
        <fullName evidence="5">Osmotin, thaumatin-like protein</fullName>
    </recommendedName>
</protein>
<dbReference type="SUPFAM" id="SSF49870">
    <property type="entry name" value="Osmotin, thaumatin-like protein"/>
    <property type="match status" value="1"/>
</dbReference>
<name>A0A6A6DS74_9PEZI</name>
<evidence type="ECO:0008006" key="5">
    <source>
        <dbReference type="Google" id="ProtNLM"/>
    </source>
</evidence>
<feature type="region of interest" description="Disordered" evidence="1">
    <location>
        <begin position="200"/>
        <end position="221"/>
    </location>
</feature>
<dbReference type="InterPro" id="IPR037176">
    <property type="entry name" value="Osmotin/thaumatin-like_sf"/>
</dbReference>
<evidence type="ECO:0000256" key="2">
    <source>
        <dbReference type="SAM" id="SignalP"/>
    </source>
</evidence>
<dbReference type="PANTHER" id="PTHR36195">
    <property type="entry name" value="DOMAIN PROTEIN, PUTATIVE (AFU_ORTHOLOGUE AFUA_5G01990)-RELATED-RELATED"/>
    <property type="match status" value="1"/>
</dbReference>
<keyword evidence="4" id="KW-1185">Reference proteome</keyword>
<evidence type="ECO:0000256" key="1">
    <source>
        <dbReference type="SAM" id="MobiDB-lite"/>
    </source>
</evidence>
<dbReference type="OrthoDB" id="5144514at2759"/>
<dbReference type="InterPro" id="IPR006771">
    <property type="entry name" value="CetA-like"/>
</dbReference>
<proteinExistence type="predicted"/>
<sequence length="277" mass="29820">MQLIALASAAALVATASASTSFNLNSTCDESKPLARIHNRCPYPVHVWSVVKGQGCPSDDGATLETGQVYQENYRPAVNGVGTSIKVSKTSKCKDDIAQLEYYIETGQPGYNYNYLDVSYVDCAGGKCPTREEGFYLKSGNTADGKFKANTLNEICPILSCNDKESCAKVAYIRPDDRQTKSCSPEANLDWYMCGGEAPGEASAGPAPQPSSKKEAKPTAPSVAAPSYVKAADAAVTSAPAKVEEQKPNIKTEIVYVTQYAEAKRHAHSHRHQHFRA</sequence>
<dbReference type="PANTHER" id="PTHR36195:SF6">
    <property type="entry name" value="SECRETED THAUMATIN-LIKE PROTEIN CALA"/>
    <property type="match status" value="1"/>
</dbReference>
<organism evidence="3 4">
    <name type="scientific">Zopfia rhizophila CBS 207.26</name>
    <dbReference type="NCBI Taxonomy" id="1314779"/>
    <lineage>
        <taxon>Eukaryota</taxon>
        <taxon>Fungi</taxon>
        <taxon>Dikarya</taxon>
        <taxon>Ascomycota</taxon>
        <taxon>Pezizomycotina</taxon>
        <taxon>Dothideomycetes</taxon>
        <taxon>Dothideomycetes incertae sedis</taxon>
        <taxon>Zopfiaceae</taxon>
        <taxon>Zopfia</taxon>
    </lineage>
</organism>
<evidence type="ECO:0000313" key="3">
    <source>
        <dbReference type="EMBL" id="KAF2180516.1"/>
    </source>
</evidence>
<accession>A0A6A6DS74</accession>
<keyword evidence="2" id="KW-0732">Signal</keyword>
<evidence type="ECO:0000313" key="4">
    <source>
        <dbReference type="Proteomes" id="UP000800200"/>
    </source>
</evidence>
<dbReference type="Proteomes" id="UP000800200">
    <property type="component" value="Unassembled WGS sequence"/>
</dbReference>
<dbReference type="Pfam" id="PF04681">
    <property type="entry name" value="Bys1"/>
    <property type="match status" value="1"/>
</dbReference>
<feature type="signal peptide" evidence="2">
    <location>
        <begin position="1"/>
        <end position="18"/>
    </location>
</feature>
<gene>
    <name evidence="3" type="ORF">K469DRAFT_591765</name>
</gene>
<feature type="chain" id="PRO_5025608111" description="Osmotin, thaumatin-like protein" evidence="2">
    <location>
        <begin position="19"/>
        <end position="277"/>
    </location>
</feature>
<dbReference type="AlphaFoldDB" id="A0A6A6DS74"/>